<dbReference type="InterPro" id="IPR011994">
    <property type="entry name" value="Cytidylate_kinase_dom"/>
</dbReference>
<evidence type="ECO:0000256" key="6">
    <source>
        <dbReference type="ARBA" id="ARBA00022840"/>
    </source>
</evidence>
<dbReference type="CDD" id="cd02020">
    <property type="entry name" value="CMPK"/>
    <property type="match status" value="1"/>
</dbReference>
<evidence type="ECO:0000256" key="4">
    <source>
        <dbReference type="ARBA" id="ARBA00022741"/>
    </source>
</evidence>
<evidence type="ECO:0000313" key="12">
    <source>
        <dbReference type="Proteomes" id="UP000051054"/>
    </source>
</evidence>
<evidence type="ECO:0000256" key="1">
    <source>
        <dbReference type="ARBA" id="ARBA00009427"/>
    </source>
</evidence>
<evidence type="ECO:0000256" key="3">
    <source>
        <dbReference type="ARBA" id="ARBA00022679"/>
    </source>
</evidence>
<dbReference type="InterPro" id="IPR003136">
    <property type="entry name" value="Cytidylate_kin"/>
</dbReference>
<dbReference type="OrthoDB" id="9807434at2"/>
<comment type="catalytic activity">
    <reaction evidence="8 9">
        <text>CMP + ATP = CDP + ADP</text>
        <dbReference type="Rhea" id="RHEA:11600"/>
        <dbReference type="ChEBI" id="CHEBI:30616"/>
        <dbReference type="ChEBI" id="CHEBI:58069"/>
        <dbReference type="ChEBI" id="CHEBI:60377"/>
        <dbReference type="ChEBI" id="CHEBI:456216"/>
        <dbReference type="EC" id="2.7.4.25"/>
    </reaction>
</comment>
<name>A0A0R1WMD0_9LACO</name>
<organism evidence="11 12">
    <name type="scientific">Ligilactobacillus hayakitensis DSM 18933 = JCM 14209</name>
    <dbReference type="NCBI Taxonomy" id="1423755"/>
    <lineage>
        <taxon>Bacteria</taxon>
        <taxon>Bacillati</taxon>
        <taxon>Bacillota</taxon>
        <taxon>Bacilli</taxon>
        <taxon>Lactobacillales</taxon>
        <taxon>Lactobacillaceae</taxon>
        <taxon>Ligilactobacillus</taxon>
    </lineage>
</organism>
<evidence type="ECO:0000313" key="11">
    <source>
        <dbReference type="EMBL" id="KRM18958.1"/>
    </source>
</evidence>
<dbReference type="PANTHER" id="PTHR21299:SF2">
    <property type="entry name" value="CYTIDYLATE KINASE"/>
    <property type="match status" value="1"/>
</dbReference>
<dbReference type="GO" id="GO:0005524">
    <property type="term" value="F:ATP binding"/>
    <property type="evidence" value="ECO:0007669"/>
    <property type="project" value="UniProtKB-UniRule"/>
</dbReference>
<dbReference type="STRING" id="1423755.FC40_GL000747"/>
<keyword evidence="3 9" id="KW-0808">Transferase</keyword>
<dbReference type="eggNOG" id="COG0283">
    <property type="taxonomic scope" value="Bacteria"/>
</dbReference>
<dbReference type="SUPFAM" id="SSF52540">
    <property type="entry name" value="P-loop containing nucleoside triphosphate hydrolases"/>
    <property type="match status" value="1"/>
</dbReference>
<dbReference type="AlphaFoldDB" id="A0A0R1WMD0"/>
<keyword evidence="5 9" id="KW-0418">Kinase</keyword>
<proteinExistence type="inferred from homology"/>
<sequence>MNEKLQIAIDGPASAGKSTVAKLVATKLGYIYCDTGAMYRAVTFAARKKGIPFDDNQKLSELMKEIQITFLPGENEQKVFVNDEEVTQAIRQPEITNNVSAVAAQPSVRESLTNRQQEIAAQGGIVMDGRDIGTTVLPNAQVKIFLIASVHQRAVRRFKENQEKGINTPLEVLEEEIKLRDYKDSHREISPLTKAADAIELDTTSLTIEEVVNQIMKIAKK</sequence>
<evidence type="ECO:0000259" key="10">
    <source>
        <dbReference type="Pfam" id="PF02224"/>
    </source>
</evidence>
<evidence type="ECO:0000256" key="5">
    <source>
        <dbReference type="ARBA" id="ARBA00022777"/>
    </source>
</evidence>
<evidence type="ECO:0000256" key="8">
    <source>
        <dbReference type="ARBA" id="ARBA00048478"/>
    </source>
</evidence>
<dbReference type="PANTHER" id="PTHR21299">
    <property type="entry name" value="CYTIDYLATE KINASE/PANTOATE-BETA-ALANINE LIGASE"/>
    <property type="match status" value="1"/>
</dbReference>
<dbReference type="NCBIfam" id="TIGR00017">
    <property type="entry name" value="cmk"/>
    <property type="match status" value="1"/>
</dbReference>
<dbReference type="InterPro" id="IPR027417">
    <property type="entry name" value="P-loop_NTPase"/>
</dbReference>
<dbReference type="GO" id="GO:0036430">
    <property type="term" value="F:CMP kinase activity"/>
    <property type="evidence" value="ECO:0007669"/>
    <property type="project" value="RHEA"/>
</dbReference>
<keyword evidence="2 9" id="KW-0963">Cytoplasm</keyword>
<evidence type="ECO:0000256" key="7">
    <source>
        <dbReference type="ARBA" id="ARBA00047615"/>
    </source>
</evidence>
<keyword evidence="4 9" id="KW-0547">Nucleotide-binding</keyword>
<dbReference type="HAMAP" id="MF_00238">
    <property type="entry name" value="Cytidyl_kinase_type1"/>
    <property type="match status" value="1"/>
</dbReference>
<accession>A0A0R1WMD0</accession>
<keyword evidence="12" id="KW-1185">Reference proteome</keyword>
<dbReference type="RefSeq" id="WP_035519806.1">
    <property type="nucleotide sequence ID" value="NZ_AZGD01000090.1"/>
</dbReference>
<gene>
    <name evidence="9" type="primary">cmk</name>
    <name evidence="11" type="ORF">FC40_GL000747</name>
</gene>
<dbReference type="Pfam" id="PF02224">
    <property type="entry name" value="Cytidylate_kin"/>
    <property type="match status" value="1"/>
</dbReference>
<dbReference type="Proteomes" id="UP000051054">
    <property type="component" value="Unassembled WGS sequence"/>
</dbReference>
<dbReference type="GO" id="GO:0005829">
    <property type="term" value="C:cytosol"/>
    <property type="evidence" value="ECO:0007669"/>
    <property type="project" value="TreeGrafter"/>
</dbReference>
<dbReference type="Gene3D" id="3.40.50.300">
    <property type="entry name" value="P-loop containing nucleotide triphosphate hydrolases"/>
    <property type="match status" value="1"/>
</dbReference>
<feature type="domain" description="Cytidylate kinase" evidence="10">
    <location>
        <begin position="7"/>
        <end position="220"/>
    </location>
</feature>
<evidence type="ECO:0000256" key="9">
    <source>
        <dbReference type="HAMAP-Rule" id="MF_00238"/>
    </source>
</evidence>
<protein>
    <recommendedName>
        <fullName evidence="9">Cytidylate kinase</fullName>
        <shortName evidence="9">CK</shortName>
        <ecNumber evidence="9">2.7.4.25</ecNumber>
    </recommendedName>
    <alternativeName>
        <fullName evidence="9">Cytidine monophosphate kinase</fullName>
        <shortName evidence="9">CMP kinase</shortName>
    </alternativeName>
</protein>
<comment type="subcellular location">
    <subcellularLocation>
        <location evidence="9">Cytoplasm</location>
    </subcellularLocation>
</comment>
<dbReference type="FunFam" id="3.40.50.300:FF:000484">
    <property type="entry name" value="Cytidylate kinase"/>
    <property type="match status" value="1"/>
</dbReference>
<comment type="caution">
    <text evidence="11">The sequence shown here is derived from an EMBL/GenBank/DDBJ whole genome shotgun (WGS) entry which is preliminary data.</text>
</comment>
<dbReference type="GO" id="GO:0036431">
    <property type="term" value="F:dCMP kinase activity"/>
    <property type="evidence" value="ECO:0007669"/>
    <property type="project" value="InterPro"/>
</dbReference>
<dbReference type="GO" id="GO:0015949">
    <property type="term" value="P:nucleobase-containing small molecule interconversion"/>
    <property type="evidence" value="ECO:0007669"/>
    <property type="project" value="TreeGrafter"/>
</dbReference>
<dbReference type="PATRIC" id="fig|1423755.3.peg.800"/>
<reference evidence="11 12" key="1">
    <citation type="journal article" date="2015" name="Genome Announc.">
        <title>Expanding the biotechnology potential of lactobacilli through comparative genomics of 213 strains and associated genera.</title>
        <authorList>
            <person name="Sun Z."/>
            <person name="Harris H.M."/>
            <person name="McCann A."/>
            <person name="Guo C."/>
            <person name="Argimon S."/>
            <person name="Zhang W."/>
            <person name="Yang X."/>
            <person name="Jeffery I.B."/>
            <person name="Cooney J.C."/>
            <person name="Kagawa T.F."/>
            <person name="Liu W."/>
            <person name="Song Y."/>
            <person name="Salvetti E."/>
            <person name="Wrobel A."/>
            <person name="Rasinkangas P."/>
            <person name="Parkhill J."/>
            <person name="Rea M.C."/>
            <person name="O'Sullivan O."/>
            <person name="Ritari J."/>
            <person name="Douillard F.P."/>
            <person name="Paul Ross R."/>
            <person name="Yang R."/>
            <person name="Briner A.E."/>
            <person name="Felis G.E."/>
            <person name="de Vos W.M."/>
            <person name="Barrangou R."/>
            <person name="Klaenhammer T.R."/>
            <person name="Caufield P.W."/>
            <person name="Cui Y."/>
            <person name="Zhang H."/>
            <person name="O'Toole P.W."/>
        </authorList>
    </citation>
    <scope>NUCLEOTIDE SEQUENCE [LARGE SCALE GENOMIC DNA]</scope>
    <source>
        <strain evidence="11 12">DSM 18933</strain>
    </source>
</reference>
<evidence type="ECO:0000256" key="2">
    <source>
        <dbReference type="ARBA" id="ARBA00022490"/>
    </source>
</evidence>
<dbReference type="EC" id="2.7.4.25" evidence="9"/>
<dbReference type="GO" id="GO:0006220">
    <property type="term" value="P:pyrimidine nucleotide metabolic process"/>
    <property type="evidence" value="ECO:0007669"/>
    <property type="project" value="UniProtKB-UniRule"/>
</dbReference>
<comment type="similarity">
    <text evidence="1 9">Belongs to the cytidylate kinase family. Type 1 subfamily.</text>
</comment>
<keyword evidence="6 9" id="KW-0067">ATP-binding</keyword>
<dbReference type="EMBL" id="AZGD01000090">
    <property type="protein sequence ID" value="KRM18958.1"/>
    <property type="molecule type" value="Genomic_DNA"/>
</dbReference>
<feature type="binding site" evidence="9">
    <location>
        <begin position="11"/>
        <end position="19"/>
    </location>
    <ligand>
        <name>ATP</name>
        <dbReference type="ChEBI" id="CHEBI:30616"/>
    </ligand>
</feature>
<comment type="catalytic activity">
    <reaction evidence="7 9">
        <text>dCMP + ATP = dCDP + ADP</text>
        <dbReference type="Rhea" id="RHEA:25094"/>
        <dbReference type="ChEBI" id="CHEBI:30616"/>
        <dbReference type="ChEBI" id="CHEBI:57566"/>
        <dbReference type="ChEBI" id="CHEBI:58593"/>
        <dbReference type="ChEBI" id="CHEBI:456216"/>
        <dbReference type="EC" id="2.7.4.25"/>
    </reaction>
</comment>